<dbReference type="InterPro" id="IPR005467">
    <property type="entry name" value="His_kinase_dom"/>
</dbReference>
<reference evidence="16 17" key="1">
    <citation type="submission" date="2021-04" db="EMBL/GenBank/DDBJ databases">
        <authorList>
            <person name="Rakotoarivonina H."/>
        </authorList>
    </citation>
    <scope>NUCLEOTIDE SEQUENCE [LARGE SCALE GENOMIC DNA]</scope>
    <source>
        <strain evidence="16 17">XE</strain>
    </source>
</reference>
<dbReference type="Gene3D" id="6.10.340.10">
    <property type="match status" value="1"/>
</dbReference>
<dbReference type="SMART" id="SM00304">
    <property type="entry name" value="HAMP"/>
    <property type="match status" value="1"/>
</dbReference>
<dbReference type="InterPro" id="IPR010559">
    <property type="entry name" value="Sig_transdc_His_kin_internal"/>
</dbReference>
<evidence type="ECO:0000259" key="15">
    <source>
        <dbReference type="PROSITE" id="PS50885"/>
    </source>
</evidence>
<comment type="subcellular location">
    <subcellularLocation>
        <location evidence="2">Cell membrane</location>
        <topology evidence="2">Multi-pass membrane protein</topology>
    </subcellularLocation>
</comment>
<evidence type="ECO:0000256" key="7">
    <source>
        <dbReference type="ARBA" id="ARBA00022741"/>
    </source>
</evidence>
<dbReference type="InterPro" id="IPR050640">
    <property type="entry name" value="Bact_2-comp_sensor_kinase"/>
</dbReference>
<keyword evidence="6 16" id="KW-0808">Transferase</keyword>
<dbReference type="Pfam" id="PF00672">
    <property type="entry name" value="HAMP"/>
    <property type="match status" value="1"/>
</dbReference>
<dbReference type="SUPFAM" id="SSF55874">
    <property type="entry name" value="ATPase domain of HSP90 chaperone/DNA topoisomerase II/histidine kinase"/>
    <property type="match status" value="1"/>
</dbReference>
<feature type="domain" description="Histidine kinase" evidence="14">
    <location>
        <begin position="353"/>
        <end position="593"/>
    </location>
</feature>
<keyword evidence="8 16" id="KW-0418">Kinase</keyword>
<dbReference type="SMART" id="SM00387">
    <property type="entry name" value="HATPase_c"/>
    <property type="match status" value="1"/>
</dbReference>
<evidence type="ECO:0000256" key="13">
    <source>
        <dbReference type="SAM" id="Phobius"/>
    </source>
</evidence>
<evidence type="ECO:0000313" key="16">
    <source>
        <dbReference type="EMBL" id="CAG5085133.1"/>
    </source>
</evidence>
<dbReference type="EC" id="2.7.13.3" evidence="3"/>
<dbReference type="PROSITE" id="PS50109">
    <property type="entry name" value="HIS_KIN"/>
    <property type="match status" value="1"/>
</dbReference>
<name>A0ABM8V3I7_THEXY</name>
<dbReference type="PROSITE" id="PS50885">
    <property type="entry name" value="HAMP"/>
    <property type="match status" value="1"/>
</dbReference>
<dbReference type="PANTHER" id="PTHR34220">
    <property type="entry name" value="SENSOR HISTIDINE KINASE YPDA"/>
    <property type="match status" value="1"/>
</dbReference>
<comment type="catalytic activity">
    <reaction evidence="1">
        <text>ATP + protein L-histidine = ADP + protein N-phospho-L-histidine.</text>
        <dbReference type="EC" id="2.7.13.3"/>
    </reaction>
</comment>
<dbReference type="CDD" id="cd06225">
    <property type="entry name" value="HAMP"/>
    <property type="match status" value="1"/>
</dbReference>
<dbReference type="InterPro" id="IPR003594">
    <property type="entry name" value="HATPase_dom"/>
</dbReference>
<proteinExistence type="predicted"/>
<evidence type="ECO:0000256" key="3">
    <source>
        <dbReference type="ARBA" id="ARBA00012438"/>
    </source>
</evidence>
<keyword evidence="5" id="KW-0597">Phosphoprotein</keyword>
<dbReference type="PANTHER" id="PTHR34220:SF7">
    <property type="entry name" value="SENSOR HISTIDINE KINASE YPDA"/>
    <property type="match status" value="1"/>
</dbReference>
<keyword evidence="13" id="KW-1133">Transmembrane helix</keyword>
<dbReference type="Proteomes" id="UP000681526">
    <property type="component" value="Unassembled WGS sequence"/>
</dbReference>
<feature type="coiled-coil region" evidence="12">
    <location>
        <begin position="365"/>
        <end position="392"/>
    </location>
</feature>
<keyword evidence="9" id="KW-0067">ATP-binding</keyword>
<sequence>MFQSALQFVNNLRLRTKLALSFCVVVFIPVVAVGLLLTGELRNMALDNAVEQTLANVERVKQRTMEVINVANDIAYRLANDDRLETVANRRYGTTWEVVAAYRSYPDFEQYVNLYNEISNIRFYMENPTMLNNWEFMQPDEKIKNSWWYRWAMDSFSGTVGWYYLEDERDGRHYLSLVRKVYFPGAKTSGVLVVNVNMDTLGTIVRQESFETMIVDDSGTIVSANRPERTGLTLAGIEFDPQLAEARQGMFEQQIDGEAYRVLVEPLAPNASVNGLRIITIFAVDDITADVDRIQTTALIVILAALALGIMLTYAFSGMLTRRMSRLSKHITKVATGNLTTVMEIDGQDEIGQLARQFNSMVSSIHALVNEVQESNRQKHQLEMKQNEIRLKMLASQINPHFLFNALESIRMKAHIKGEKEIAQIVRLLGKLMRKNLEISRRLAHLEDEIDIVRCYLDIQRFRYEERLKYELQIEPGTESIPVPPLIIQPIVENAVIHGLEGKEEGGTVTLRIVRDGETVLVEVIDDGVGMDEDRLAALTASLDEQEGEEQRRIGLRNVHQRLILMYGPSSGLRLESTSGAGTRVSFRLPVGGERLHVQSAGGG</sequence>
<organism evidence="16 17">
    <name type="scientific">Thermobacillus xylanilyticus</name>
    <dbReference type="NCBI Taxonomy" id="76633"/>
    <lineage>
        <taxon>Bacteria</taxon>
        <taxon>Bacillati</taxon>
        <taxon>Bacillota</taxon>
        <taxon>Bacilli</taxon>
        <taxon>Bacillales</taxon>
        <taxon>Paenibacillaceae</taxon>
        <taxon>Thermobacillus</taxon>
    </lineage>
</organism>
<evidence type="ECO:0000256" key="5">
    <source>
        <dbReference type="ARBA" id="ARBA00022553"/>
    </source>
</evidence>
<feature type="domain" description="HAMP" evidence="15">
    <location>
        <begin position="318"/>
        <end position="370"/>
    </location>
</feature>
<keyword evidence="4" id="KW-1003">Cell membrane</keyword>
<keyword evidence="7" id="KW-0547">Nucleotide-binding</keyword>
<evidence type="ECO:0000313" key="17">
    <source>
        <dbReference type="Proteomes" id="UP000681526"/>
    </source>
</evidence>
<evidence type="ECO:0000256" key="8">
    <source>
        <dbReference type="ARBA" id="ARBA00022777"/>
    </source>
</evidence>
<protein>
    <recommendedName>
        <fullName evidence="3">histidine kinase</fullName>
        <ecNumber evidence="3">2.7.13.3</ecNumber>
    </recommendedName>
</protein>
<dbReference type="InterPro" id="IPR003660">
    <property type="entry name" value="HAMP_dom"/>
</dbReference>
<feature type="transmembrane region" description="Helical" evidence="13">
    <location>
        <begin position="298"/>
        <end position="320"/>
    </location>
</feature>
<keyword evidence="13" id="KW-0812">Transmembrane</keyword>
<evidence type="ECO:0000256" key="2">
    <source>
        <dbReference type="ARBA" id="ARBA00004651"/>
    </source>
</evidence>
<dbReference type="GO" id="GO:0016301">
    <property type="term" value="F:kinase activity"/>
    <property type="evidence" value="ECO:0007669"/>
    <property type="project" value="UniProtKB-KW"/>
</dbReference>
<dbReference type="Pfam" id="PF02518">
    <property type="entry name" value="HATPase_c"/>
    <property type="match status" value="1"/>
</dbReference>
<evidence type="ECO:0000256" key="1">
    <source>
        <dbReference type="ARBA" id="ARBA00000085"/>
    </source>
</evidence>
<evidence type="ECO:0000256" key="6">
    <source>
        <dbReference type="ARBA" id="ARBA00022679"/>
    </source>
</evidence>
<dbReference type="Gene3D" id="3.30.565.10">
    <property type="entry name" value="Histidine kinase-like ATPase, C-terminal domain"/>
    <property type="match status" value="1"/>
</dbReference>
<dbReference type="Pfam" id="PF06580">
    <property type="entry name" value="His_kinase"/>
    <property type="match status" value="1"/>
</dbReference>
<evidence type="ECO:0000256" key="12">
    <source>
        <dbReference type="SAM" id="Coils"/>
    </source>
</evidence>
<evidence type="ECO:0000256" key="10">
    <source>
        <dbReference type="ARBA" id="ARBA00023012"/>
    </source>
</evidence>
<dbReference type="SUPFAM" id="SSF158472">
    <property type="entry name" value="HAMP domain-like"/>
    <property type="match status" value="1"/>
</dbReference>
<evidence type="ECO:0000259" key="14">
    <source>
        <dbReference type="PROSITE" id="PS50109"/>
    </source>
</evidence>
<comment type="caution">
    <text evidence="16">The sequence shown here is derived from an EMBL/GenBank/DDBJ whole genome shotgun (WGS) entry which is preliminary data.</text>
</comment>
<dbReference type="InterPro" id="IPR036890">
    <property type="entry name" value="HATPase_C_sf"/>
</dbReference>
<keyword evidence="11 13" id="KW-0472">Membrane</keyword>
<dbReference type="EMBL" id="CAJRAY010000038">
    <property type="protein sequence ID" value="CAG5085133.1"/>
    <property type="molecule type" value="Genomic_DNA"/>
</dbReference>
<dbReference type="RefSeq" id="WP_213484250.1">
    <property type="nucleotide sequence ID" value="NZ_CAJRAY010000038.1"/>
</dbReference>
<gene>
    <name evidence="16" type="primary">txxe 1060-yesM7</name>
    <name evidence="16" type="ORF">TXXE_08590</name>
</gene>
<evidence type="ECO:0000256" key="4">
    <source>
        <dbReference type="ARBA" id="ARBA00022475"/>
    </source>
</evidence>
<evidence type="ECO:0000256" key="9">
    <source>
        <dbReference type="ARBA" id="ARBA00022840"/>
    </source>
</evidence>
<keyword evidence="12" id="KW-0175">Coiled coil</keyword>
<accession>A0ABM8V3I7</accession>
<evidence type="ECO:0000256" key="11">
    <source>
        <dbReference type="ARBA" id="ARBA00023136"/>
    </source>
</evidence>
<feature type="transmembrane region" description="Helical" evidence="13">
    <location>
        <begin position="18"/>
        <end position="37"/>
    </location>
</feature>
<keyword evidence="10" id="KW-0902">Two-component regulatory system</keyword>
<keyword evidence="17" id="KW-1185">Reference proteome</keyword>